<dbReference type="AlphaFoldDB" id="A0A9N7VQD4"/>
<dbReference type="EMBL" id="CADEAL010004247">
    <property type="protein sequence ID" value="CAB1455253.1"/>
    <property type="molecule type" value="Genomic_DNA"/>
</dbReference>
<feature type="region of interest" description="Disordered" evidence="1">
    <location>
        <begin position="41"/>
        <end position="87"/>
    </location>
</feature>
<accession>A0A9N7VQD4</accession>
<feature type="region of interest" description="Disordered" evidence="1">
    <location>
        <begin position="1"/>
        <end position="25"/>
    </location>
</feature>
<dbReference type="Proteomes" id="UP001153269">
    <property type="component" value="Unassembled WGS sequence"/>
</dbReference>
<comment type="caution">
    <text evidence="2">The sequence shown here is derived from an EMBL/GenBank/DDBJ whole genome shotgun (WGS) entry which is preliminary data.</text>
</comment>
<proteinExistence type="predicted"/>
<evidence type="ECO:0000313" key="2">
    <source>
        <dbReference type="EMBL" id="CAB1455253.1"/>
    </source>
</evidence>
<feature type="compositionally biased region" description="Polar residues" evidence="1">
    <location>
        <begin position="61"/>
        <end position="73"/>
    </location>
</feature>
<protein>
    <submittedName>
        <fullName evidence="2">Uncharacterized protein</fullName>
    </submittedName>
</protein>
<reference evidence="2" key="1">
    <citation type="submission" date="2020-03" db="EMBL/GenBank/DDBJ databases">
        <authorList>
            <person name="Weist P."/>
        </authorList>
    </citation>
    <scope>NUCLEOTIDE SEQUENCE</scope>
</reference>
<evidence type="ECO:0000313" key="3">
    <source>
        <dbReference type="Proteomes" id="UP001153269"/>
    </source>
</evidence>
<evidence type="ECO:0000256" key="1">
    <source>
        <dbReference type="SAM" id="MobiDB-lite"/>
    </source>
</evidence>
<name>A0A9N7VQD4_PLEPL</name>
<gene>
    <name evidence="2" type="ORF">PLEPLA_LOCUS43024</name>
</gene>
<organism evidence="2 3">
    <name type="scientific">Pleuronectes platessa</name>
    <name type="common">European plaice</name>
    <dbReference type="NCBI Taxonomy" id="8262"/>
    <lineage>
        <taxon>Eukaryota</taxon>
        <taxon>Metazoa</taxon>
        <taxon>Chordata</taxon>
        <taxon>Craniata</taxon>
        <taxon>Vertebrata</taxon>
        <taxon>Euteleostomi</taxon>
        <taxon>Actinopterygii</taxon>
        <taxon>Neopterygii</taxon>
        <taxon>Teleostei</taxon>
        <taxon>Neoteleostei</taxon>
        <taxon>Acanthomorphata</taxon>
        <taxon>Carangaria</taxon>
        <taxon>Pleuronectiformes</taxon>
        <taxon>Pleuronectoidei</taxon>
        <taxon>Pleuronectidae</taxon>
        <taxon>Pleuronectes</taxon>
    </lineage>
</organism>
<sequence>MTLDIEGGRAVKNGESSYRRSPASVKLRLTPQVNAENIHLALGSRGHQPPLGGTRHPGGEETSQPRSSTSSFLSPMFRPEIRPHSDW</sequence>
<keyword evidence="3" id="KW-1185">Reference proteome</keyword>